<sequence>MCCFATEKSGTLGNALELMEYSIKQNYSWNLNWELGNEPNIIQHFTNHTLSPVQLGKDFLQLHYILKQSTPFSKYFNHSLLVGPDTTRPTSDHAAVLEFLRDFLKVAGKSLSAITWHQYYMNGQHAKAADFINPEIMDLLPQQAARVKAVIKEVGLEHKPLMLGETSCCWGGGNPHLANRYARSFLWLDKLGVAARMGHSIVMRQTFYENDYGLLGSDLFPSPDYWLSLIYKILVGTHVLNVATDDHSGRVRVYAHCTALSRSHYPKGSVTIYVLNLHTYPVQLTLNSALSPKTKHVYWFTPHGDKGFSSKYVDVNGIKMELLDDYTFPKVIPKVTKEDKVTLPPTSFGFIVVPEADALACV</sequence>
<dbReference type="GO" id="GO:0005615">
    <property type="term" value="C:extracellular space"/>
    <property type="evidence" value="ECO:0007669"/>
    <property type="project" value="TreeGrafter"/>
</dbReference>
<dbReference type="SUPFAM" id="SSF51445">
    <property type="entry name" value="(Trans)glycosidases"/>
    <property type="match status" value="1"/>
</dbReference>
<evidence type="ECO:0000313" key="3">
    <source>
        <dbReference type="Proteomes" id="UP001208570"/>
    </source>
</evidence>
<dbReference type="InterPro" id="IPR017853">
    <property type="entry name" value="GH"/>
</dbReference>
<dbReference type="Pfam" id="PF03662">
    <property type="entry name" value="Glyco_hydro_79n"/>
    <property type="match status" value="1"/>
</dbReference>
<keyword evidence="3" id="KW-1185">Reference proteome</keyword>
<dbReference type="InterPro" id="IPR005199">
    <property type="entry name" value="Glyco_hydro_79"/>
</dbReference>
<gene>
    <name evidence="2" type="ORF">LSH36_1036g00006</name>
</gene>
<dbReference type="Proteomes" id="UP001208570">
    <property type="component" value="Unassembled WGS sequence"/>
</dbReference>
<dbReference type="GO" id="GO:0031012">
    <property type="term" value="C:extracellular matrix"/>
    <property type="evidence" value="ECO:0007669"/>
    <property type="project" value="TreeGrafter"/>
</dbReference>
<proteinExistence type="inferred from homology"/>
<name>A0AAD9IVT6_9ANNE</name>
<comment type="caution">
    <text evidence="2">The sequence shown here is derived from an EMBL/GenBank/DDBJ whole genome shotgun (WGS) entry which is preliminary data.</text>
</comment>
<dbReference type="GO" id="GO:0016020">
    <property type="term" value="C:membrane"/>
    <property type="evidence" value="ECO:0007669"/>
    <property type="project" value="InterPro"/>
</dbReference>
<dbReference type="AlphaFoldDB" id="A0AAD9IVT6"/>
<dbReference type="EMBL" id="JAODUP010001036">
    <property type="protein sequence ID" value="KAK2141809.1"/>
    <property type="molecule type" value="Genomic_DNA"/>
</dbReference>
<comment type="similarity">
    <text evidence="1">Belongs to the glycosyl hydrolase 79 family.</text>
</comment>
<evidence type="ECO:0000256" key="1">
    <source>
        <dbReference type="ARBA" id="ARBA00009800"/>
    </source>
</evidence>
<protein>
    <submittedName>
        <fullName evidence="2">Uncharacterized protein</fullName>
    </submittedName>
</protein>
<dbReference type="GO" id="GO:0016798">
    <property type="term" value="F:hydrolase activity, acting on glycosyl bonds"/>
    <property type="evidence" value="ECO:0007669"/>
    <property type="project" value="InterPro"/>
</dbReference>
<reference evidence="2" key="1">
    <citation type="journal article" date="2023" name="Mol. Biol. Evol.">
        <title>Third-Generation Sequencing Reveals the Adaptive Role of the Epigenome in Three Deep-Sea Polychaetes.</title>
        <authorList>
            <person name="Perez M."/>
            <person name="Aroh O."/>
            <person name="Sun Y."/>
            <person name="Lan Y."/>
            <person name="Juniper S.K."/>
            <person name="Young C.R."/>
            <person name="Angers B."/>
            <person name="Qian P.Y."/>
        </authorList>
    </citation>
    <scope>NUCLEOTIDE SEQUENCE</scope>
    <source>
        <strain evidence="2">P08H-3</strain>
    </source>
</reference>
<organism evidence="2 3">
    <name type="scientific">Paralvinella palmiformis</name>
    <dbReference type="NCBI Taxonomy" id="53620"/>
    <lineage>
        <taxon>Eukaryota</taxon>
        <taxon>Metazoa</taxon>
        <taxon>Spiralia</taxon>
        <taxon>Lophotrochozoa</taxon>
        <taxon>Annelida</taxon>
        <taxon>Polychaeta</taxon>
        <taxon>Sedentaria</taxon>
        <taxon>Canalipalpata</taxon>
        <taxon>Terebellida</taxon>
        <taxon>Terebelliformia</taxon>
        <taxon>Alvinellidae</taxon>
        <taxon>Paralvinella</taxon>
    </lineage>
</organism>
<evidence type="ECO:0000313" key="2">
    <source>
        <dbReference type="EMBL" id="KAK2141809.1"/>
    </source>
</evidence>
<dbReference type="PANTHER" id="PTHR46145">
    <property type="entry name" value="HEPARANASE"/>
    <property type="match status" value="1"/>
</dbReference>
<dbReference type="Gene3D" id="3.20.20.80">
    <property type="entry name" value="Glycosidases"/>
    <property type="match status" value="1"/>
</dbReference>
<dbReference type="PANTHER" id="PTHR46145:SF4">
    <property type="entry name" value="HEPARANASE"/>
    <property type="match status" value="1"/>
</dbReference>
<accession>A0AAD9IVT6</accession>